<comment type="pathway">
    <text evidence="3">Glycan metabolism; N-glycan degradation.</text>
</comment>
<keyword evidence="7" id="KW-0378">Hydrolase</keyword>
<dbReference type="SUPFAM" id="SSF51445">
    <property type="entry name" value="(Trans)glycosidases"/>
    <property type="match status" value="1"/>
</dbReference>
<dbReference type="InterPro" id="IPR041447">
    <property type="entry name" value="Mannosidase_ig"/>
</dbReference>
<evidence type="ECO:0000313" key="19">
    <source>
        <dbReference type="Proteomes" id="UP001498398"/>
    </source>
</evidence>
<comment type="catalytic activity">
    <reaction evidence="1">
        <text>Hydrolysis of terminal, non-reducing beta-D-mannose residues in beta-D-mannosides.</text>
        <dbReference type="EC" id="3.2.1.25"/>
    </reaction>
</comment>
<evidence type="ECO:0000256" key="6">
    <source>
        <dbReference type="ARBA" id="ARBA00022525"/>
    </source>
</evidence>
<reference evidence="18 19" key="1">
    <citation type="submission" date="2024-01" db="EMBL/GenBank/DDBJ databases">
        <title>A draft genome for the cacao thread blight pathogen Marasmiellus scandens.</title>
        <authorList>
            <person name="Baruah I.K."/>
            <person name="Leung J."/>
            <person name="Bukari Y."/>
            <person name="Amoako-Attah I."/>
            <person name="Meinhardt L.W."/>
            <person name="Bailey B.A."/>
            <person name="Cohen S.P."/>
        </authorList>
    </citation>
    <scope>NUCLEOTIDE SEQUENCE [LARGE SCALE GENOMIC DNA]</scope>
    <source>
        <strain evidence="18 19">GH-19</strain>
    </source>
</reference>
<proteinExistence type="inferred from homology"/>
<dbReference type="InterPro" id="IPR008979">
    <property type="entry name" value="Galactose-bd-like_sf"/>
</dbReference>
<name>A0ABR1INN0_9AGAR</name>
<dbReference type="Pfam" id="PF17786">
    <property type="entry name" value="Mannosidase_ig"/>
    <property type="match status" value="1"/>
</dbReference>
<dbReference type="Pfam" id="PF00703">
    <property type="entry name" value="Glyco_hydro_2"/>
    <property type="match status" value="1"/>
</dbReference>
<feature type="domain" description="Beta-mannosidase Ig-fold" evidence="15">
    <location>
        <begin position="908"/>
        <end position="969"/>
    </location>
</feature>
<dbReference type="SUPFAM" id="SSF49303">
    <property type="entry name" value="beta-Galactosidase/glucuronidase domain"/>
    <property type="match status" value="2"/>
</dbReference>
<evidence type="ECO:0000256" key="12">
    <source>
        <dbReference type="ARBA" id="ARBA00041614"/>
    </source>
</evidence>
<evidence type="ECO:0000256" key="11">
    <source>
        <dbReference type="ARBA" id="ARBA00041069"/>
    </source>
</evidence>
<evidence type="ECO:0000256" key="3">
    <source>
        <dbReference type="ARBA" id="ARBA00004740"/>
    </source>
</evidence>
<dbReference type="InterPro" id="IPR013783">
    <property type="entry name" value="Ig-like_fold"/>
</dbReference>
<dbReference type="SUPFAM" id="SSF49785">
    <property type="entry name" value="Galactose-binding domain-like"/>
    <property type="match status" value="1"/>
</dbReference>
<dbReference type="Gene3D" id="2.60.40.10">
    <property type="entry name" value="Immunoglobulins"/>
    <property type="match status" value="2"/>
</dbReference>
<dbReference type="Pfam" id="PF17753">
    <property type="entry name" value="Ig_mannosidase"/>
    <property type="match status" value="1"/>
</dbReference>
<dbReference type="InterPro" id="IPR050887">
    <property type="entry name" value="Beta-mannosidase_GH2"/>
</dbReference>
<feature type="compositionally biased region" description="Polar residues" evidence="13">
    <location>
        <begin position="533"/>
        <end position="560"/>
    </location>
</feature>
<evidence type="ECO:0000259" key="16">
    <source>
        <dbReference type="Pfam" id="PF17786"/>
    </source>
</evidence>
<comment type="similarity">
    <text evidence="10">Belongs to the glycosyl hydrolase 2 family. Beta-mannosidase B subfamily.</text>
</comment>
<gene>
    <name evidence="18" type="ORF">VKT23_019711</name>
</gene>
<dbReference type="Pfam" id="PF22666">
    <property type="entry name" value="Glyco_hydro_2_N2"/>
    <property type="match status" value="1"/>
</dbReference>
<evidence type="ECO:0000256" key="7">
    <source>
        <dbReference type="ARBA" id="ARBA00022801"/>
    </source>
</evidence>
<feature type="domain" description="Glycoside hydrolase family 2 immunoglobulin-like beta-sandwich" evidence="14">
    <location>
        <begin position="290"/>
        <end position="348"/>
    </location>
</feature>
<dbReference type="InterPro" id="IPR054593">
    <property type="entry name" value="Beta-mannosidase-like_N2"/>
</dbReference>
<dbReference type="PANTHER" id="PTHR43730">
    <property type="entry name" value="BETA-MANNOSIDASE"/>
    <property type="match status" value="1"/>
</dbReference>
<evidence type="ECO:0000256" key="1">
    <source>
        <dbReference type="ARBA" id="ARBA00000829"/>
    </source>
</evidence>
<protein>
    <recommendedName>
        <fullName evidence="11">Beta-mannosidase B</fullName>
        <ecNumber evidence="5">3.2.1.25</ecNumber>
    </recommendedName>
    <alternativeName>
        <fullName evidence="12">Mannanase B</fullName>
    </alternativeName>
</protein>
<comment type="subcellular location">
    <subcellularLocation>
        <location evidence="2">Secreted</location>
    </subcellularLocation>
</comment>
<organism evidence="18 19">
    <name type="scientific">Marasmiellus scandens</name>
    <dbReference type="NCBI Taxonomy" id="2682957"/>
    <lineage>
        <taxon>Eukaryota</taxon>
        <taxon>Fungi</taxon>
        <taxon>Dikarya</taxon>
        <taxon>Basidiomycota</taxon>
        <taxon>Agaricomycotina</taxon>
        <taxon>Agaricomycetes</taxon>
        <taxon>Agaricomycetidae</taxon>
        <taxon>Agaricales</taxon>
        <taxon>Marasmiineae</taxon>
        <taxon>Omphalotaceae</taxon>
        <taxon>Marasmiellus</taxon>
    </lineage>
</organism>
<feature type="region of interest" description="Disordered" evidence="13">
    <location>
        <begin position="530"/>
        <end position="576"/>
    </location>
</feature>
<dbReference type="InterPro" id="IPR006102">
    <property type="entry name" value="Ig-like_GH2"/>
</dbReference>
<accession>A0ABR1INN0</accession>
<dbReference type="EMBL" id="JBANRG010000108">
    <property type="protein sequence ID" value="KAK7435359.1"/>
    <property type="molecule type" value="Genomic_DNA"/>
</dbReference>
<dbReference type="Gene3D" id="2.60.120.260">
    <property type="entry name" value="Galactose-binding domain-like"/>
    <property type="match status" value="1"/>
</dbReference>
<evidence type="ECO:0000259" key="17">
    <source>
        <dbReference type="Pfam" id="PF22666"/>
    </source>
</evidence>
<dbReference type="InterPro" id="IPR036156">
    <property type="entry name" value="Beta-gal/glucu_dom_sf"/>
</dbReference>
<keyword evidence="6" id="KW-0964">Secreted</keyword>
<evidence type="ECO:0000256" key="8">
    <source>
        <dbReference type="ARBA" id="ARBA00023180"/>
    </source>
</evidence>
<dbReference type="InterPro" id="IPR041625">
    <property type="entry name" value="Beta-mannosidase_Ig"/>
</dbReference>
<sequence length="991" mass="111284">MSSTTRTTLDSGWQWKQRDTSVADVTKELQLPHVIDKIDAETETKRGWFPAKTSPSEVHVELLKAGLIPDPYVGFNEHKVQWIGQVEWLYTCPLPDIDSTKKLAVLEFQGLDTLCDIYINERLVRSVDNMFQTHLLCIPKDVLKSSNNFLLLHFKSAAKLAKEIEAGMGRVRAGSTNLGDPSRVYVRKAQYGWRWDWGPELMTCGPYRPITLSVLDVSISHVNARALVSADLSRKLKIDVELYIGQSSKDVLKNLELSFTLKKHGTPKPIAEMRVGNCDFETIPGPEGITTVTIKSAITWDFGSDDGQVKLWWPVGYGEQALYDVEVELFGDSGSEPIDTHHLRTGFRRVKLIQEELQEPDQYGKGKTFLFEINGVRMFMGGSNWIPASSFLTTLTDERYRAWLTLLRDGNQNMVRIWGGGVYEPEVFYETCDELGLLVWQDFQFACGVYPAHDTFVKSVKKEAEDNVKRMRKHPSIAVWCGNNEDYQMVLQWGDVPHLPATLIYEHVLPSVVAALTGDPDPNFNAYNPPPSIQTQPKVRASVGTTSSIQSALANTQPSTPANPTPFPYKLSSDHQTPYHPGSPYGGVGWDTADPTIGDVHQWNIWGGKELPWQNYDVLGGRFVSEFGMPSMPCMKTIESWMGKPRPDTFIGDREWHAQSKIMAQHCRAGAFERRFAIAMNDNFRVTEDLEVAVFNTQMMQAESMAYAYSVWRRKWGGQGKEYTSGVLVWQSNDCWPVTSWAIADYYLRPKPAFFTIARQLAPVALGISRTVQKNRPNDRPRQFYEFGAFQSISATLDIWGMNSTLSPITASLELHFVDLDSDWEYKEQIGSITLLPNQSTDLLIDVPCRGPNKRPEQEQAEGGNLDKWTGCTSSTVVVGVRLVDPESKEVLARTTDWPQPYRFINPPDPGIKVEYSKTGGEVSVSSKKPAKCVVLTVVGEGGGFGEVRWGDNALDLMPEDPQTIKVIGDVGGKEVNMVWFGNEKGFRVKL</sequence>
<evidence type="ECO:0000259" key="14">
    <source>
        <dbReference type="Pfam" id="PF00703"/>
    </source>
</evidence>
<evidence type="ECO:0000256" key="5">
    <source>
        <dbReference type="ARBA" id="ARBA00012754"/>
    </source>
</evidence>
<feature type="domain" description="Beta-mannosidase-like galactose-binding" evidence="17">
    <location>
        <begin position="43"/>
        <end position="208"/>
    </location>
</feature>
<evidence type="ECO:0000256" key="13">
    <source>
        <dbReference type="SAM" id="MobiDB-lite"/>
    </source>
</evidence>
<evidence type="ECO:0000256" key="9">
    <source>
        <dbReference type="ARBA" id="ARBA00023295"/>
    </source>
</evidence>
<feature type="domain" description="Mannosidase Ig/CBM-like" evidence="16">
    <location>
        <begin position="796"/>
        <end position="903"/>
    </location>
</feature>
<evidence type="ECO:0000256" key="10">
    <source>
        <dbReference type="ARBA" id="ARBA00038429"/>
    </source>
</evidence>
<evidence type="ECO:0000256" key="4">
    <source>
        <dbReference type="ARBA" id="ARBA00011738"/>
    </source>
</evidence>
<keyword evidence="9" id="KW-0326">Glycosidase</keyword>
<keyword evidence="8" id="KW-0325">Glycoprotein</keyword>
<evidence type="ECO:0000256" key="2">
    <source>
        <dbReference type="ARBA" id="ARBA00004613"/>
    </source>
</evidence>
<dbReference type="InterPro" id="IPR017853">
    <property type="entry name" value="GH"/>
</dbReference>
<dbReference type="Gene3D" id="3.20.20.80">
    <property type="entry name" value="Glycosidases"/>
    <property type="match status" value="1"/>
</dbReference>
<dbReference type="EC" id="3.2.1.25" evidence="5"/>
<evidence type="ECO:0000259" key="15">
    <source>
        <dbReference type="Pfam" id="PF17753"/>
    </source>
</evidence>
<keyword evidence="19" id="KW-1185">Reference proteome</keyword>
<comment type="caution">
    <text evidence="18">The sequence shown here is derived from an EMBL/GenBank/DDBJ whole genome shotgun (WGS) entry which is preliminary data.</text>
</comment>
<dbReference type="Proteomes" id="UP001498398">
    <property type="component" value="Unassembled WGS sequence"/>
</dbReference>
<comment type="subunit">
    <text evidence="4">Homodimer.</text>
</comment>
<dbReference type="PANTHER" id="PTHR43730:SF1">
    <property type="entry name" value="BETA-MANNOSIDASE"/>
    <property type="match status" value="1"/>
</dbReference>
<evidence type="ECO:0000313" key="18">
    <source>
        <dbReference type="EMBL" id="KAK7435359.1"/>
    </source>
</evidence>